<accession>A0A9J7BJK4</accession>
<feature type="domain" description="ABC transmembrane type-2" evidence="6">
    <location>
        <begin position="32"/>
        <end position="256"/>
    </location>
</feature>
<comment type="similarity">
    <text evidence="5">Belongs to the ABC-2 integral membrane protein family.</text>
</comment>
<dbReference type="PRINTS" id="PR00164">
    <property type="entry name" value="ABC2TRNSPORT"/>
</dbReference>
<feature type="transmembrane region" description="Helical" evidence="5">
    <location>
        <begin position="235"/>
        <end position="253"/>
    </location>
</feature>
<keyword evidence="4 5" id="KW-0472">Membrane</keyword>
<evidence type="ECO:0000256" key="4">
    <source>
        <dbReference type="ARBA" id="ARBA00023136"/>
    </source>
</evidence>
<keyword evidence="5" id="KW-0813">Transport</keyword>
<dbReference type="Proteomes" id="UP001059380">
    <property type="component" value="Chromosome"/>
</dbReference>
<name>A0A9J7BJK4_9BACT</name>
<dbReference type="PROSITE" id="PS51012">
    <property type="entry name" value="ABC_TM2"/>
    <property type="match status" value="1"/>
</dbReference>
<keyword evidence="2 5" id="KW-0812">Transmembrane</keyword>
<keyword evidence="8" id="KW-1185">Reference proteome</keyword>
<dbReference type="GO" id="GO:0140359">
    <property type="term" value="F:ABC-type transporter activity"/>
    <property type="evidence" value="ECO:0007669"/>
    <property type="project" value="InterPro"/>
</dbReference>
<dbReference type="PIRSF" id="PIRSF006648">
    <property type="entry name" value="DrrB"/>
    <property type="match status" value="1"/>
</dbReference>
<evidence type="ECO:0000256" key="1">
    <source>
        <dbReference type="ARBA" id="ARBA00004141"/>
    </source>
</evidence>
<feature type="transmembrane region" description="Helical" evidence="5">
    <location>
        <begin position="145"/>
        <end position="170"/>
    </location>
</feature>
<dbReference type="InterPro" id="IPR013525">
    <property type="entry name" value="ABC2_TM"/>
</dbReference>
<evidence type="ECO:0000256" key="2">
    <source>
        <dbReference type="ARBA" id="ARBA00022692"/>
    </source>
</evidence>
<dbReference type="InterPro" id="IPR047817">
    <property type="entry name" value="ABC2_TM_bact-type"/>
</dbReference>
<gene>
    <name evidence="7" type="ORF">MOP44_15460</name>
</gene>
<feature type="transmembrane region" description="Helical" evidence="5">
    <location>
        <begin position="62"/>
        <end position="87"/>
    </location>
</feature>
<evidence type="ECO:0000256" key="5">
    <source>
        <dbReference type="RuleBase" id="RU361157"/>
    </source>
</evidence>
<dbReference type="InterPro" id="IPR051784">
    <property type="entry name" value="Nod_factor_ABC_transporter"/>
</dbReference>
<dbReference type="KEGG" id="orp:MOP44_15460"/>
<keyword evidence="5" id="KW-1003">Cell membrane</keyword>
<dbReference type="PANTHER" id="PTHR43229:SF3">
    <property type="entry name" value="ABC-TYPE MULTIDRUG TRANSPORT SYSTEM, PERMEASE COMPONENT"/>
    <property type="match status" value="1"/>
</dbReference>
<dbReference type="AlphaFoldDB" id="A0A9J7BJK4"/>
<evidence type="ECO:0000259" key="6">
    <source>
        <dbReference type="PROSITE" id="PS51012"/>
    </source>
</evidence>
<evidence type="ECO:0000313" key="7">
    <source>
        <dbReference type="EMBL" id="UWZ81970.1"/>
    </source>
</evidence>
<dbReference type="GO" id="GO:0043190">
    <property type="term" value="C:ATP-binding cassette (ABC) transporter complex"/>
    <property type="evidence" value="ECO:0007669"/>
    <property type="project" value="InterPro"/>
</dbReference>
<dbReference type="Pfam" id="PF01061">
    <property type="entry name" value="ABC2_membrane"/>
    <property type="match status" value="1"/>
</dbReference>
<evidence type="ECO:0000313" key="8">
    <source>
        <dbReference type="Proteomes" id="UP001059380"/>
    </source>
</evidence>
<dbReference type="PANTHER" id="PTHR43229">
    <property type="entry name" value="NODULATION PROTEIN J"/>
    <property type="match status" value="1"/>
</dbReference>
<feature type="transmembrane region" description="Helical" evidence="5">
    <location>
        <begin position="107"/>
        <end position="133"/>
    </location>
</feature>
<reference evidence="7" key="1">
    <citation type="submission" date="2021-04" db="EMBL/GenBank/DDBJ databases">
        <title>Phylogenetic analysis of Acidobacteriaceae.</title>
        <authorList>
            <person name="Qiu L."/>
            <person name="Zhang Q."/>
        </authorList>
    </citation>
    <scope>NUCLEOTIDE SEQUENCE</scope>
    <source>
        <strain evidence="7">DSM 25168</strain>
    </source>
</reference>
<sequence>MSANAIALQPPSRLAFLSRIFAKEIQYEFVKALRIKAFSLSVLGFPIMFYLLFGISNRRTDYAVYLMASYGCMGVVSAALFGIGMGISMERAQGWLELKQASPMPRLAYLAAKIVNAAAFALIIEIVLIALALTLGGAHVTVIQAVRLIGVVLLGSVPFAAMGLLVSVLVPANSAPGIINLIYLPMSFASGFWMPITMLPHWLQTIAPALPTYHLAQLALNVIGMAQPGLMATHVQVLAGYTLVMFGAAWMIFNRSEAKA</sequence>
<organism evidence="7 8">
    <name type="scientific">Occallatibacter riparius</name>
    <dbReference type="NCBI Taxonomy" id="1002689"/>
    <lineage>
        <taxon>Bacteria</taxon>
        <taxon>Pseudomonadati</taxon>
        <taxon>Acidobacteriota</taxon>
        <taxon>Terriglobia</taxon>
        <taxon>Terriglobales</taxon>
        <taxon>Acidobacteriaceae</taxon>
        <taxon>Occallatibacter</taxon>
    </lineage>
</organism>
<dbReference type="RefSeq" id="WP_260790965.1">
    <property type="nucleotide sequence ID" value="NZ_CP093313.1"/>
</dbReference>
<proteinExistence type="inferred from homology"/>
<evidence type="ECO:0000256" key="3">
    <source>
        <dbReference type="ARBA" id="ARBA00022989"/>
    </source>
</evidence>
<dbReference type="InterPro" id="IPR000412">
    <property type="entry name" value="ABC_2_transport"/>
</dbReference>
<keyword evidence="3 5" id="KW-1133">Transmembrane helix</keyword>
<feature type="transmembrane region" description="Helical" evidence="5">
    <location>
        <begin position="37"/>
        <end position="56"/>
    </location>
</feature>
<protein>
    <recommendedName>
        <fullName evidence="5">Transport permease protein</fullName>
    </recommendedName>
</protein>
<feature type="transmembrane region" description="Helical" evidence="5">
    <location>
        <begin position="182"/>
        <end position="203"/>
    </location>
</feature>
<comment type="subcellular location">
    <subcellularLocation>
        <location evidence="5">Cell membrane</location>
        <topology evidence="5">Multi-pass membrane protein</topology>
    </subcellularLocation>
    <subcellularLocation>
        <location evidence="1">Membrane</location>
        <topology evidence="1">Multi-pass membrane protein</topology>
    </subcellularLocation>
</comment>
<dbReference type="EMBL" id="CP093313">
    <property type="protein sequence ID" value="UWZ81970.1"/>
    <property type="molecule type" value="Genomic_DNA"/>
</dbReference>